<reference evidence="3 4" key="1">
    <citation type="submission" date="2021-03" db="EMBL/GenBank/DDBJ databases">
        <authorList>
            <person name="King G.J."/>
            <person name="Bancroft I."/>
            <person name="Baten A."/>
            <person name="Bloomfield J."/>
            <person name="Borpatragohain P."/>
            <person name="He Z."/>
            <person name="Irish N."/>
            <person name="Irwin J."/>
            <person name="Liu K."/>
            <person name="Mauleon R.P."/>
            <person name="Moore J."/>
            <person name="Morris R."/>
            <person name="Ostergaard L."/>
            <person name="Wang B."/>
            <person name="Wells R."/>
        </authorList>
    </citation>
    <scope>NUCLEOTIDE SEQUENCE [LARGE SCALE GENOMIC DNA]</scope>
    <source>
        <strain evidence="3">R-o-18</strain>
        <tissue evidence="3">Leaf</tissue>
    </source>
</reference>
<feature type="region of interest" description="Disordered" evidence="1">
    <location>
        <begin position="239"/>
        <end position="262"/>
    </location>
</feature>
<comment type="caution">
    <text evidence="3">The sequence shown here is derived from an EMBL/GenBank/DDBJ whole genome shotgun (WGS) entry which is preliminary data.</text>
</comment>
<dbReference type="PANTHER" id="PTHR13448">
    <property type="entry name" value="TRANSMEMBRANE PROTEIN 214"/>
    <property type="match status" value="1"/>
</dbReference>
<dbReference type="EMBL" id="JADBGQ010000002">
    <property type="protein sequence ID" value="KAG5409927.1"/>
    <property type="molecule type" value="Genomic_DNA"/>
</dbReference>
<feature type="compositionally biased region" description="Basic residues" evidence="1">
    <location>
        <begin position="248"/>
        <end position="257"/>
    </location>
</feature>
<dbReference type="Pfam" id="PF10151">
    <property type="entry name" value="TMEM214"/>
    <property type="match status" value="1"/>
</dbReference>
<dbReference type="Proteomes" id="UP000823674">
    <property type="component" value="Chromosome A02"/>
</dbReference>
<protein>
    <recommendedName>
        <fullName evidence="2">DUF7054 domain-containing protein</fullName>
    </recommendedName>
</protein>
<dbReference type="InterPro" id="IPR055482">
    <property type="entry name" value="DUF7054"/>
</dbReference>
<sequence length="723" mass="79867">MLLYNKQKKNAKGNRILISVTVLGSAGPIRFLAYEEDLVASVIDTALKCYAREGRLPLLGSDFNDFILYCPMVGPESISAWKGIGSLGARNFTLCRKPEEKNKVVKEGDGARKGSFKAWINKSFSLRREREKATNFTMDPIESIDYDGFETYNGNTTHVDHGWKKVVYPKRHRKQKPADQTATNGQNANGDNVFRSLEEQAEDRRKRILAAKMAAVDVEDEPNGSRSYGYDEIAAMNEKKKAEETKKPKPKKEKKPKVSLPEAAAKIDPSNLEAFLIEASEAYATQPEIQLMRFADYFGRALSGVSSVQFPWVKMFKESPLSKLIDVPLSHIPEPVYKTSVDWINQRPVEALGGFVLWAFDCILTDLAAHQGGAKGGKKGAQQTPSKSQVAIFVALAMVLRRKPDALTNVLPTLRENAKYQGQDKLPVTVWMMAQASQGDLSVGLLSWAHNLLPVVGNKNCNPQSRDIILQLVEKMLSNPKARTILVNGAVRKGERLIPPPMFEILVRITFPASSARVKATERFEAVYPLLKEVALAGAPGSKAMKQVTQQIFTFSLRLAGEGNPVLAKEATAIAIWAVSENVDCCKHWDNLYKENLEASVAVLKRLVDEWKDHSVNLSSSPSDTATLNRTMKSFRLKNEEAITEGRANVSLYKEADKSCKVISGRLSRGSGCLKGTAITVVVLAAAAAVLSSNPEVTTELKNLVDSLELHQYYNPIITALKN</sequence>
<dbReference type="InterPro" id="IPR019308">
    <property type="entry name" value="TMEM214"/>
</dbReference>
<proteinExistence type="predicted"/>
<feature type="domain" description="DUF7054" evidence="2">
    <location>
        <begin position="13"/>
        <end position="95"/>
    </location>
</feature>
<evidence type="ECO:0000313" key="4">
    <source>
        <dbReference type="Proteomes" id="UP000823674"/>
    </source>
</evidence>
<keyword evidence="4" id="KW-1185">Reference proteome</keyword>
<accession>A0ABQ7NGC6</accession>
<dbReference type="Pfam" id="PF23156">
    <property type="entry name" value="DUF7054"/>
    <property type="match status" value="1"/>
</dbReference>
<gene>
    <name evidence="3" type="primary">A02p024420.1_BraROA</name>
    <name evidence="3" type="ORF">IGI04_006246</name>
</gene>
<evidence type="ECO:0000259" key="2">
    <source>
        <dbReference type="Pfam" id="PF23156"/>
    </source>
</evidence>
<evidence type="ECO:0000256" key="1">
    <source>
        <dbReference type="SAM" id="MobiDB-lite"/>
    </source>
</evidence>
<feature type="compositionally biased region" description="Polar residues" evidence="1">
    <location>
        <begin position="178"/>
        <end position="190"/>
    </location>
</feature>
<evidence type="ECO:0000313" key="3">
    <source>
        <dbReference type="EMBL" id="KAG5409927.1"/>
    </source>
</evidence>
<dbReference type="PANTHER" id="PTHR13448:SF14">
    <property type="entry name" value="F26K24.17 PROTEIN"/>
    <property type="match status" value="1"/>
</dbReference>
<feature type="region of interest" description="Disordered" evidence="1">
    <location>
        <begin position="170"/>
        <end position="193"/>
    </location>
</feature>
<organism evidence="3 4">
    <name type="scientific">Brassica rapa subsp. trilocularis</name>
    <dbReference type="NCBI Taxonomy" id="1813537"/>
    <lineage>
        <taxon>Eukaryota</taxon>
        <taxon>Viridiplantae</taxon>
        <taxon>Streptophyta</taxon>
        <taxon>Embryophyta</taxon>
        <taxon>Tracheophyta</taxon>
        <taxon>Spermatophyta</taxon>
        <taxon>Magnoliopsida</taxon>
        <taxon>eudicotyledons</taxon>
        <taxon>Gunneridae</taxon>
        <taxon>Pentapetalae</taxon>
        <taxon>rosids</taxon>
        <taxon>malvids</taxon>
        <taxon>Brassicales</taxon>
        <taxon>Brassicaceae</taxon>
        <taxon>Brassiceae</taxon>
        <taxon>Brassica</taxon>
    </lineage>
</organism>
<name>A0ABQ7NGC6_BRACM</name>